<dbReference type="OrthoDB" id="2094832at2759"/>
<dbReference type="Proteomes" id="UP000298390">
    <property type="component" value="Unassembled WGS sequence"/>
</dbReference>
<accession>A0A4Y9Z212</accession>
<dbReference type="EMBL" id="SEKV01000021">
    <property type="protein sequence ID" value="TFY68876.1"/>
    <property type="molecule type" value="Genomic_DNA"/>
</dbReference>
<evidence type="ECO:0000313" key="6">
    <source>
        <dbReference type="EMBL" id="KAH9843540.1"/>
    </source>
</evidence>
<feature type="compositionally biased region" description="Low complexity" evidence="5">
    <location>
        <begin position="1"/>
        <end position="16"/>
    </location>
</feature>
<sequence>MADNLTSSDSNSTTLSEFDKGHAGHKGKLTEDYFQLSDEELAFYKQFTKIEDDAEMIQHIVRIQAEAYEVFPYPCIRWFDFVRLRITHIPAYERLLKLGREREGALYLDLGTCFGSAIRKPVLDGFPAKNCIASDLRKEFWDMGYQLYKDSPETFPVPFAQGDVLDPSFLKPLPPIDTPLDDPAPELSQLTSLTPLAGRLSAIHATFFFHLFSEEKQLQIAQSLAGLLSPLPGSMVFGSHVAYPTKGTIITRPTGAPVPMFCHSAESWEEMWNGTVFKKGSVKVEAELSTLPVPKGALDHEYWQLVWSVTRV</sequence>
<evidence type="ECO:0000313" key="7">
    <source>
        <dbReference type="EMBL" id="TFY68876.1"/>
    </source>
</evidence>
<protein>
    <submittedName>
        <fullName evidence="7">Uncharacterized protein</fullName>
    </submittedName>
</protein>
<evidence type="ECO:0000256" key="3">
    <source>
        <dbReference type="ARBA" id="ARBA00022691"/>
    </source>
</evidence>
<dbReference type="EMBL" id="JADCUA010000001">
    <property type="protein sequence ID" value="KAH9843540.1"/>
    <property type="molecule type" value="Genomic_DNA"/>
</dbReference>
<dbReference type="PANTHER" id="PTHR35897:SF1">
    <property type="entry name" value="METHYLTRANSFERASE AUSD"/>
    <property type="match status" value="1"/>
</dbReference>
<gene>
    <name evidence="6" type="ORF">C8Q71DRAFT_697313</name>
    <name evidence="7" type="ORF">EVJ58_g745</name>
</gene>
<keyword evidence="2" id="KW-0808">Transferase</keyword>
<dbReference type="InterPro" id="IPR029063">
    <property type="entry name" value="SAM-dependent_MTases_sf"/>
</dbReference>
<dbReference type="AlphaFoldDB" id="A0A4Y9Z212"/>
<comment type="pathway">
    <text evidence="1">Secondary metabolite biosynthesis.</text>
</comment>
<evidence type="ECO:0000256" key="1">
    <source>
        <dbReference type="ARBA" id="ARBA00005179"/>
    </source>
</evidence>
<evidence type="ECO:0000256" key="2">
    <source>
        <dbReference type="ARBA" id="ARBA00022679"/>
    </source>
</evidence>
<dbReference type="RefSeq" id="XP_047784350.1">
    <property type="nucleotide sequence ID" value="XM_047919958.1"/>
</dbReference>
<name>A0A4Y9Z212_9APHY</name>
<evidence type="ECO:0000313" key="9">
    <source>
        <dbReference type="Proteomes" id="UP000814176"/>
    </source>
</evidence>
<keyword evidence="3" id="KW-0949">S-adenosyl-L-methionine</keyword>
<evidence type="ECO:0000313" key="8">
    <source>
        <dbReference type="Proteomes" id="UP000298390"/>
    </source>
</evidence>
<reference evidence="7 8" key="1">
    <citation type="submission" date="2019-01" db="EMBL/GenBank/DDBJ databases">
        <title>Genome sequencing of the rare red list fungi Fomitopsis rosea.</title>
        <authorList>
            <person name="Buettner E."/>
            <person name="Kellner H."/>
        </authorList>
    </citation>
    <scope>NUCLEOTIDE SEQUENCE [LARGE SCALE GENOMIC DNA]</scope>
    <source>
        <strain evidence="7 8">DSM 105464</strain>
    </source>
</reference>
<dbReference type="InterPro" id="IPR051654">
    <property type="entry name" value="Meroterpenoid_MTases"/>
</dbReference>
<keyword evidence="9" id="KW-1185">Reference proteome</keyword>
<organism evidence="7 8">
    <name type="scientific">Rhodofomes roseus</name>
    <dbReference type="NCBI Taxonomy" id="34475"/>
    <lineage>
        <taxon>Eukaryota</taxon>
        <taxon>Fungi</taxon>
        <taxon>Dikarya</taxon>
        <taxon>Basidiomycota</taxon>
        <taxon>Agaricomycotina</taxon>
        <taxon>Agaricomycetes</taxon>
        <taxon>Polyporales</taxon>
        <taxon>Rhodofomes</taxon>
    </lineage>
</organism>
<dbReference type="Proteomes" id="UP000814176">
    <property type="component" value="Unassembled WGS sequence"/>
</dbReference>
<feature type="region of interest" description="Disordered" evidence="5">
    <location>
        <begin position="1"/>
        <end position="25"/>
    </location>
</feature>
<comment type="caution">
    <text evidence="7">The sequence shown here is derived from an EMBL/GenBank/DDBJ whole genome shotgun (WGS) entry which is preliminary data.</text>
</comment>
<dbReference type="GO" id="GO:0016740">
    <property type="term" value="F:transferase activity"/>
    <property type="evidence" value="ECO:0007669"/>
    <property type="project" value="UniProtKB-KW"/>
</dbReference>
<evidence type="ECO:0000256" key="5">
    <source>
        <dbReference type="SAM" id="MobiDB-lite"/>
    </source>
</evidence>
<dbReference type="STRING" id="34475.A0A4Y9Z212"/>
<reference evidence="6 9" key="2">
    <citation type="journal article" date="2021" name="Environ. Microbiol.">
        <title>Gene family expansions and transcriptome signatures uncover fungal adaptations to wood decay.</title>
        <authorList>
            <person name="Hage H."/>
            <person name="Miyauchi S."/>
            <person name="Viragh M."/>
            <person name="Drula E."/>
            <person name="Min B."/>
            <person name="Chaduli D."/>
            <person name="Navarro D."/>
            <person name="Favel A."/>
            <person name="Norest M."/>
            <person name="Lesage-Meessen L."/>
            <person name="Balint B."/>
            <person name="Merenyi Z."/>
            <person name="de Eugenio L."/>
            <person name="Morin E."/>
            <person name="Martinez A.T."/>
            <person name="Baldrian P."/>
            <person name="Stursova M."/>
            <person name="Martinez M.J."/>
            <person name="Novotny C."/>
            <person name="Magnuson J.K."/>
            <person name="Spatafora J.W."/>
            <person name="Maurice S."/>
            <person name="Pangilinan J."/>
            <person name="Andreopoulos W."/>
            <person name="LaButti K."/>
            <person name="Hundley H."/>
            <person name="Na H."/>
            <person name="Kuo A."/>
            <person name="Barry K."/>
            <person name="Lipzen A."/>
            <person name="Henrissat B."/>
            <person name="Riley R."/>
            <person name="Ahrendt S."/>
            <person name="Nagy L.G."/>
            <person name="Grigoriev I.V."/>
            <person name="Martin F."/>
            <person name="Rosso M.N."/>
        </authorList>
    </citation>
    <scope>NUCLEOTIDE SEQUENCE [LARGE SCALE GENOMIC DNA]</scope>
    <source>
        <strain evidence="6 9">CIRM-BRFM 1785</strain>
    </source>
</reference>
<comment type="similarity">
    <text evidence="4">Belongs to the class I-like SAM-binding methyltransferase superfamily.</text>
</comment>
<dbReference type="SUPFAM" id="SSF53335">
    <property type="entry name" value="S-adenosyl-L-methionine-dependent methyltransferases"/>
    <property type="match status" value="1"/>
</dbReference>
<dbReference type="PANTHER" id="PTHR35897">
    <property type="entry name" value="METHYLTRANSFERASE AUSD"/>
    <property type="match status" value="1"/>
</dbReference>
<evidence type="ECO:0000256" key="4">
    <source>
        <dbReference type="ARBA" id="ARBA00038314"/>
    </source>
</evidence>
<dbReference type="GeneID" id="72000690"/>
<proteinExistence type="inferred from homology"/>